<name>A0A2S7XNF6_9GAMM</name>
<dbReference type="EMBL" id="PPGH01000037">
    <property type="protein sequence ID" value="PQJ95113.1"/>
    <property type="molecule type" value="Genomic_DNA"/>
</dbReference>
<accession>A0A2S7XNF6</accession>
<feature type="transmembrane region" description="Helical" evidence="1">
    <location>
        <begin position="85"/>
        <end position="110"/>
    </location>
</feature>
<dbReference type="RefSeq" id="WP_105074169.1">
    <property type="nucleotide sequence ID" value="NZ_JAFLKP010000378.1"/>
</dbReference>
<gene>
    <name evidence="2" type="ORF">CXB77_12455</name>
</gene>
<dbReference type="InterPro" id="IPR011990">
    <property type="entry name" value="TPR-like_helical_dom_sf"/>
</dbReference>
<organism evidence="2 3">
    <name type="scientific">Chromatium okenii</name>
    <dbReference type="NCBI Taxonomy" id="61644"/>
    <lineage>
        <taxon>Bacteria</taxon>
        <taxon>Pseudomonadati</taxon>
        <taxon>Pseudomonadota</taxon>
        <taxon>Gammaproteobacteria</taxon>
        <taxon>Chromatiales</taxon>
        <taxon>Chromatiaceae</taxon>
        <taxon>Chromatium</taxon>
    </lineage>
</organism>
<feature type="transmembrane region" description="Helical" evidence="1">
    <location>
        <begin position="51"/>
        <end position="73"/>
    </location>
</feature>
<keyword evidence="1" id="KW-0812">Transmembrane</keyword>
<protein>
    <submittedName>
        <fullName evidence="2">Uncharacterized protein</fullName>
    </submittedName>
</protein>
<dbReference type="SUPFAM" id="SSF48452">
    <property type="entry name" value="TPR-like"/>
    <property type="match status" value="1"/>
</dbReference>
<dbReference type="Proteomes" id="UP000239936">
    <property type="component" value="Unassembled WGS sequence"/>
</dbReference>
<proteinExistence type="predicted"/>
<feature type="transmembrane region" description="Helical" evidence="1">
    <location>
        <begin position="12"/>
        <end position="31"/>
    </location>
</feature>
<keyword evidence="3" id="KW-1185">Reference proteome</keyword>
<evidence type="ECO:0000313" key="2">
    <source>
        <dbReference type="EMBL" id="PQJ95113.1"/>
    </source>
</evidence>
<feature type="transmembrane region" description="Helical" evidence="1">
    <location>
        <begin position="116"/>
        <end position="142"/>
    </location>
</feature>
<evidence type="ECO:0000256" key="1">
    <source>
        <dbReference type="SAM" id="Phobius"/>
    </source>
</evidence>
<reference evidence="2 3" key="1">
    <citation type="submission" date="2018-01" db="EMBL/GenBank/DDBJ databases">
        <title>The complete genome sequence of Chromatium okenii LaCa, a purple sulfur bacterium with a turbulent life.</title>
        <authorList>
            <person name="Luedin S.M."/>
            <person name="Liechti N."/>
            <person name="Storelli N."/>
            <person name="Danza F."/>
            <person name="Wittwer M."/>
            <person name="Pothier J.F."/>
            <person name="Tonolla M.A."/>
        </authorList>
    </citation>
    <scope>NUCLEOTIDE SEQUENCE [LARGE SCALE GENOMIC DNA]</scope>
    <source>
        <strain evidence="2 3">LaCa</strain>
    </source>
</reference>
<dbReference type="Gene3D" id="1.25.40.10">
    <property type="entry name" value="Tetratricopeptide repeat domain"/>
    <property type="match status" value="1"/>
</dbReference>
<keyword evidence="1" id="KW-1133">Transmembrane helix</keyword>
<sequence>MNSFNAKNIRFFGVIFLFVVLPVLATATLAIDASFSNLYPEPWWDTFWGKAAISVGVAVAIAGALAFTVVTAGTGGAMLGAAGSWITAVGSMVGMAAGVGTGAAAAGLAILGGGTIAAGGFGIAGGAFVVAALTGAATGVITDVSIEVASKMIIKEPYRRYEFIKVPLVEAHGSDDVKSLVVELKEIEDKLASKEILPNAFGIETKRVSSELVSRLSDACSFDDESEDARYNAVNAAILFFNLKDDTNSVYCINKLEFRTKEDSFLSYLHALNQLTVGNYEDAFKYLDITIAREPSALQPYILYTMALTDKGYYHKALKIAGKGLENVSNSNFQLLYTSGDAAFRLEDFSAAAAWFEKAYSNISEDFIEADTAMMVAVSHYKAGDKKQGWSWYEKALDKLGSDNEEAKAAITARWNALL</sequence>
<dbReference type="AlphaFoldDB" id="A0A2S7XNF6"/>
<evidence type="ECO:0000313" key="3">
    <source>
        <dbReference type="Proteomes" id="UP000239936"/>
    </source>
</evidence>
<comment type="caution">
    <text evidence="2">The sequence shown here is derived from an EMBL/GenBank/DDBJ whole genome shotgun (WGS) entry which is preliminary data.</text>
</comment>
<keyword evidence="1" id="KW-0472">Membrane</keyword>